<dbReference type="InParanoid" id="A0A0C3D375"/>
<protein>
    <recommendedName>
        <fullName evidence="2">OTU domain-containing protein</fullName>
    </recommendedName>
</protein>
<keyword evidence="4" id="KW-1185">Reference proteome</keyword>
<evidence type="ECO:0000256" key="1">
    <source>
        <dbReference type="SAM" id="MobiDB-lite"/>
    </source>
</evidence>
<feature type="domain" description="OTU" evidence="2">
    <location>
        <begin position="67"/>
        <end position="210"/>
    </location>
</feature>
<feature type="region of interest" description="Disordered" evidence="1">
    <location>
        <begin position="305"/>
        <end position="337"/>
    </location>
</feature>
<dbReference type="InterPro" id="IPR003323">
    <property type="entry name" value="OTU_dom"/>
</dbReference>
<dbReference type="Proteomes" id="UP000054321">
    <property type="component" value="Unassembled WGS sequence"/>
</dbReference>
<organism evidence="3 4">
    <name type="scientific">Oidiodendron maius (strain Zn)</name>
    <dbReference type="NCBI Taxonomy" id="913774"/>
    <lineage>
        <taxon>Eukaryota</taxon>
        <taxon>Fungi</taxon>
        <taxon>Dikarya</taxon>
        <taxon>Ascomycota</taxon>
        <taxon>Pezizomycotina</taxon>
        <taxon>Leotiomycetes</taxon>
        <taxon>Leotiomycetes incertae sedis</taxon>
        <taxon>Myxotrichaceae</taxon>
        <taxon>Oidiodendron</taxon>
    </lineage>
</organism>
<dbReference type="CDD" id="cd22744">
    <property type="entry name" value="OTU"/>
    <property type="match status" value="1"/>
</dbReference>
<dbReference type="Gene3D" id="3.90.70.80">
    <property type="match status" value="1"/>
</dbReference>
<dbReference type="PROSITE" id="PS50802">
    <property type="entry name" value="OTU"/>
    <property type="match status" value="1"/>
</dbReference>
<accession>A0A0C3D375</accession>
<gene>
    <name evidence="3" type="ORF">OIDMADRAFT_49218</name>
</gene>
<feature type="region of interest" description="Disordered" evidence="1">
    <location>
        <begin position="227"/>
        <end position="252"/>
    </location>
</feature>
<dbReference type="HOGENOM" id="CLU_524862_0_0_1"/>
<evidence type="ECO:0000259" key="2">
    <source>
        <dbReference type="PROSITE" id="PS50802"/>
    </source>
</evidence>
<reference evidence="4" key="2">
    <citation type="submission" date="2015-01" db="EMBL/GenBank/DDBJ databases">
        <title>Evolutionary Origins and Diversification of the Mycorrhizal Mutualists.</title>
        <authorList>
            <consortium name="DOE Joint Genome Institute"/>
            <consortium name="Mycorrhizal Genomics Consortium"/>
            <person name="Kohler A."/>
            <person name="Kuo A."/>
            <person name="Nagy L.G."/>
            <person name="Floudas D."/>
            <person name="Copeland A."/>
            <person name="Barry K.W."/>
            <person name="Cichocki N."/>
            <person name="Veneault-Fourrey C."/>
            <person name="LaButti K."/>
            <person name="Lindquist E.A."/>
            <person name="Lipzen A."/>
            <person name="Lundell T."/>
            <person name="Morin E."/>
            <person name="Murat C."/>
            <person name="Riley R."/>
            <person name="Ohm R."/>
            <person name="Sun H."/>
            <person name="Tunlid A."/>
            <person name="Henrissat B."/>
            <person name="Grigoriev I.V."/>
            <person name="Hibbett D.S."/>
            <person name="Martin F."/>
        </authorList>
    </citation>
    <scope>NUCLEOTIDE SEQUENCE [LARGE SCALE GENOMIC DNA]</scope>
    <source>
        <strain evidence="4">Zn</strain>
    </source>
</reference>
<dbReference type="AlphaFoldDB" id="A0A0C3D375"/>
<proteinExistence type="predicted"/>
<dbReference type="OrthoDB" id="3540583at2759"/>
<dbReference type="STRING" id="913774.A0A0C3D375"/>
<evidence type="ECO:0000313" key="4">
    <source>
        <dbReference type="Proteomes" id="UP000054321"/>
    </source>
</evidence>
<name>A0A0C3D375_OIDMZ</name>
<sequence length="519" mass="58583">MTSAEESVPGPLTKWRPKVVTDETRVKFQEFPRALYPLVHLDTRKTSAEMWGNPCKGYPHIEDVYLVSTQNSGASGNCYFMAIATLLYGSKQYWHTVKGHHLEYVRTVLSDENHPRYSLYSKINANLSTSSNDGASGLNLWMRLCTPYAWQDSEILQVTADLYDAFIVQYTLKSSESTAVEEVKVRGNYNSTHWLIRYVNSNHFQPLMPANEELSEFSFPPITRKNTKGKVSIPKTKSPHTTDLNHPWRSPMSRMNIPEKILPRHPLREMSILDFALIAGFNTKESICDPKYLQITNYPELIESRESSSLTDGTETVESKVISQEEQSTDPSQRGNISQSEFVASALSTQPNKIKETDRVKPATTKTLPEFVDPSSEKVVKSTLVLPEVSTAAQVAKPTQRVQTTTMINLINTAKSVSAHPKSFFNAAPATVFNPVYGKGSVETKADHDHPPAKIDKHIVPVLPTRGANTKKRTIVFITRDESEILELSRRKASNLQTSFFNNPITFLFHRVRRYRVVC</sequence>
<dbReference type="EMBL" id="KN832871">
    <property type="protein sequence ID" value="KIN05704.1"/>
    <property type="molecule type" value="Genomic_DNA"/>
</dbReference>
<evidence type="ECO:0000313" key="3">
    <source>
        <dbReference type="EMBL" id="KIN05704.1"/>
    </source>
</evidence>
<reference evidence="3 4" key="1">
    <citation type="submission" date="2014-04" db="EMBL/GenBank/DDBJ databases">
        <authorList>
            <consortium name="DOE Joint Genome Institute"/>
            <person name="Kuo A."/>
            <person name="Martino E."/>
            <person name="Perotto S."/>
            <person name="Kohler A."/>
            <person name="Nagy L.G."/>
            <person name="Floudas D."/>
            <person name="Copeland A."/>
            <person name="Barry K.W."/>
            <person name="Cichocki N."/>
            <person name="Veneault-Fourrey C."/>
            <person name="LaButti K."/>
            <person name="Lindquist E.A."/>
            <person name="Lipzen A."/>
            <person name="Lundell T."/>
            <person name="Morin E."/>
            <person name="Murat C."/>
            <person name="Sun H."/>
            <person name="Tunlid A."/>
            <person name="Henrissat B."/>
            <person name="Grigoriev I.V."/>
            <person name="Hibbett D.S."/>
            <person name="Martin F."/>
            <person name="Nordberg H.P."/>
            <person name="Cantor M.N."/>
            <person name="Hua S.X."/>
        </authorList>
    </citation>
    <scope>NUCLEOTIDE SEQUENCE [LARGE SCALE GENOMIC DNA]</scope>
    <source>
        <strain evidence="3 4">Zn</strain>
    </source>
</reference>
<feature type="compositionally biased region" description="Polar residues" evidence="1">
    <location>
        <begin position="307"/>
        <end position="337"/>
    </location>
</feature>